<reference evidence="3 6" key="2">
    <citation type="submission" date="2020-05" db="EMBL/GenBank/DDBJ databases">
        <title>Genetic diversity of Pseudomonas cichorii.</title>
        <authorList>
            <person name="Tani S."/>
            <person name="Yagi H."/>
            <person name="Hashimoto S."/>
            <person name="Iiyama K."/>
            <person name="Furuya N."/>
        </authorList>
    </citation>
    <scope>NUCLEOTIDE SEQUENCE [LARGE SCALE GENOMIC DNA]</scope>
    <source>
        <strain evidence="3 6">LMG 2162</strain>
    </source>
</reference>
<keyword evidence="4" id="KW-0012">Acyltransferase</keyword>
<dbReference type="PANTHER" id="PTHR43674">
    <property type="entry name" value="NITRILASE C965.09-RELATED"/>
    <property type="match status" value="1"/>
</dbReference>
<evidence type="ECO:0000259" key="2">
    <source>
        <dbReference type="Pfam" id="PF00795"/>
    </source>
</evidence>
<dbReference type="InterPro" id="IPR036526">
    <property type="entry name" value="C-N_Hydrolase_sf"/>
</dbReference>
<name>A0A3M4W9I8_PSECI</name>
<organism evidence="4 5">
    <name type="scientific">Pseudomonas cichorii</name>
    <dbReference type="NCBI Taxonomy" id="36746"/>
    <lineage>
        <taxon>Bacteria</taxon>
        <taxon>Pseudomonadati</taxon>
        <taxon>Pseudomonadota</taxon>
        <taxon>Gammaproteobacteria</taxon>
        <taxon>Pseudomonadales</taxon>
        <taxon>Pseudomonadaceae</taxon>
        <taxon>Pseudomonas</taxon>
    </lineage>
</organism>
<dbReference type="OrthoDB" id="6930495at2"/>
<evidence type="ECO:0000313" key="3">
    <source>
        <dbReference type="EMBL" id="GFM92827.1"/>
    </source>
</evidence>
<dbReference type="SUPFAM" id="SSF56317">
    <property type="entry name" value="Carbon-nitrogen hydrolase"/>
    <property type="match status" value="1"/>
</dbReference>
<sequence length="381" mass="42180">MRKFFGICLILASMAALVSYGLWTQQRPQGHYLSDLRIHLAINEGQPGERGNLLGIEPELFPTDYQNPQRLHRKLAAYLQHARELGLINARTIVILPEHVGTWLFVSGEKNELFQASDRDDAMSWLPWSNPLQFIKAFVQATGENRLEDTYLRMKASSMAQNYQTLFGGLAREFGVTLVAGSIVLPEPRIEEGQLRIGSGDLYNSSLVFGSDGLPLGQPQRQLFASHYQHDYVETQSRAPLSVIDTPAGRLAVLIGSDSWYPSNYARLNESGAELIAVPAFVPGKSSWAGSWRGLRDKSENPDTDLKPGTISEGEAWHQLTLTGRKPDSNARAGISVFLHGQFWNQGSSGQGFASDNGQIIDEQQVENSAMSGARLINIWL</sequence>
<reference evidence="4 5" key="1">
    <citation type="submission" date="2018-08" db="EMBL/GenBank/DDBJ databases">
        <title>Recombination of ecologically and evolutionarily significant loci maintains genetic cohesion in the Pseudomonas syringae species complex.</title>
        <authorList>
            <person name="Dillon M."/>
            <person name="Thakur S."/>
            <person name="Almeida R.N.D."/>
            <person name="Weir B.S."/>
            <person name="Guttman D.S."/>
        </authorList>
    </citation>
    <scope>NUCLEOTIDE SEQUENCE [LARGE SCALE GENOMIC DNA]</scope>
    <source>
        <strain evidence="4 5">ICMP 6917</strain>
    </source>
</reference>
<protein>
    <submittedName>
        <fullName evidence="3">Carbon-nitrogen hydrolase</fullName>
    </submittedName>
    <submittedName>
        <fullName evidence="4">Nitrilase/cyanide hydratase and apolipoprotein N-acyltransferase</fullName>
    </submittedName>
</protein>
<evidence type="ECO:0000313" key="5">
    <source>
        <dbReference type="Proteomes" id="UP000278332"/>
    </source>
</evidence>
<evidence type="ECO:0000256" key="1">
    <source>
        <dbReference type="ARBA" id="ARBA00022801"/>
    </source>
</evidence>
<dbReference type="Pfam" id="PF00795">
    <property type="entry name" value="CN_hydrolase"/>
    <property type="match status" value="1"/>
</dbReference>
<keyword evidence="4" id="KW-0808">Transferase</keyword>
<dbReference type="GeneID" id="93660111"/>
<dbReference type="GO" id="GO:0016746">
    <property type="term" value="F:acyltransferase activity"/>
    <property type="evidence" value="ECO:0007669"/>
    <property type="project" value="UniProtKB-KW"/>
</dbReference>
<keyword evidence="6" id="KW-1185">Reference proteome</keyword>
<keyword evidence="1 3" id="KW-0378">Hydrolase</keyword>
<dbReference type="Proteomes" id="UP000278332">
    <property type="component" value="Unassembled WGS sequence"/>
</dbReference>
<dbReference type="InterPro" id="IPR003010">
    <property type="entry name" value="C-N_Hydrolase"/>
</dbReference>
<dbReference type="RefSeq" id="WP_025260979.1">
    <property type="nucleotide sequence ID" value="NZ_BLVX01000006.1"/>
</dbReference>
<dbReference type="EMBL" id="RBRY01000039">
    <property type="protein sequence ID" value="RMR60831.1"/>
    <property type="molecule type" value="Genomic_DNA"/>
</dbReference>
<dbReference type="AlphaFoldDB" id="A0A3M4W9I8"/>
<feature type="domain" description="CN hydrolase" evidence="2">
    <location>
        <begin position="165"/>
        <end position="292"/>
    </location>
</feature>
<accession>A0A3M4W9I8</accession>
<dbReference type="PANTHER" id="PTHR43674:SF13">
    <property type="entry name" value="CN HYDROLASE DOMAIN-CONTAINING PROTEIN"/>
    <property type="match status" value="1"/>
</dbReference>
<dbReference type="EMBL" id="BLWA01000006">
    <property type="protein sequence ID" value="GFM92827.1"/>
    <property type="molecule type" value="Genomic_DNA"/>
</dbReference>
<evidence type="ECO:0000313" key="6">
    <source>
        <dbReference type="Proteomes" id="UP000614982"/>
    </source>
</evidence>
<dbReference type="Proteomes" id="UP000614982">
    <property type="component" value="Unassembled WGS sequence"/>
</dbReference>
<comment type="caution">
    <text evidence="4">The sequence shown here is derived from an EMBL/GenBank/DDBJ whole genome shotgun (WGS) entry which is preliminary data.</text>
</comment>
<proteinExistence type="predicted"/>
<dbReference type="GO" id="GO:0016811">
    <property type="term" value="F:hydrolase activity, acting on carbon-nitrogen (but not peptide) bonds, in linear amides"/>
    <property type="evidence" value="ECO:0007669"/>
    <property type="project" value="TreeGrafter"/>
</dbReference>
<keyword evidence="4" id="KW-0449">Lipoprotein</keyword>
<gene>
    <name evidence="4" type="ORF">ALP84_01061</name>
    <name evidence="3" type="ORF">PSCICP_27990</name>
</gene>
<dbReference type="Gene3D" id="3.60.110.10">
    <property type="entry name" value="Carbon-nitrogen hydrolase"/>
    <property type="match status" value="1"/>
</dbReference>
<dbReference type="InterPro" id="IPR050345">
    <property type="entry name" value="Aliph_Amidase/BUP"/>
</dbReference>
<evidence type="ECO:0000313" key="4">
    <source>
        <dbReference type="EMBL" id="RMR60831.1"/>
    </source>
</evidence>